<evidence type="ECO:0000313" key="2">
    <source>
        <dbReference type="Proteomes" id="UP001215598"/>
    </source>
</evidence>
<name>A0AAD7KBY7_9AGAR</name>
<sequence>MSSSGAKREKSFIKSVQAFVFVDPTAATAAPPMRCPPLYPSLYTGRAGWDSDVNAIASATACLAPPHRPPSASASHRF</sequence>
<gene>
    <name evidence="1" type="ORF">B0H16DRAFT_1709523</name>
</gene>
<reference evidence="1" key="1">
    <citation type="submission" date="2023-03" db="EMBL/GenBank/DDBJ databases">
        <title>Massive genome expansion in bonnet fungi (Mycena s.s.) driven by repeated elements and novel gene families across ecological guilds.</title>
        <authorList>
            <consortium name="Lawrence Berkeley National Laboratory"/>
            <person name="Harder C.B."/>
            <person name="Miyauchi S."/>
            <person name="Viragh M."/>
            <person name="Kuo A."/>
            <person name="Thoen E."/>
            <person name="Andreopoulos B."/>
            <person name="Lu D."/>
            <person name="Skrede I."/>
            <person name="Drula E."/>
            <person name="Henrissat B."/>
            <person name="Morin E."/>
            <person name="Kohler A."/>
            <person name="Barry K."/>
            <person name="LaButti K."/>
            <person name="Morin E."/>
            <person name="Salamov A."/>
            <person name="Lipzen A."/>
            <person name="Mereny Z."/>
            <person name="Hegedus B."/>
            <person name="Baldrian P."/>
            <person name="Stursova M."/>
            <person name="Weitz H."/>
            <person name="Taylor A."/>
            <person name="Grigoriev I.V."/>
            <person name="Nagy L.G."/>
            <person name="Martin F."/>
            <person name="Kauserud H."/>
        </authorList>
    </citation>
    <scope>NUCLEOTIDE SEQUENCE</scope>
    <source>
        <strain evidence="1">CBHHK182m</strain>
    </source>
</reference>
<evidence type="ECO:0000313" key="1">
    <source>
        <dbReference type="EMBL" id="KAJ7782675.1"/>
    </source>
</evidence>
<organism evidence="1 2">
    <name type="scientific">Mycena metata</name>
    <dbReference type="NCBI Taxonomy" id="1033252"/>
    <lineage>
        <taxon>Eukaryota</taxon>
        <taxon>Fungi</taxon>
        <taxon>Dikarya</taxon>
        <taxon>Basidiomycota</taxon>
        <taxon>Agaricomycotina</taxon>
        <taxon>Agaricomycetes</taxon>
        <taxon>Agaricomycetidae</taxon>
        <taxon>Agaricales</taxon>
        <taxon>Marasmiineae</taxon>
        <taxon>Mycenaceae</taxon>
        <taxon>Mycena</taxon>
    </lineage>
</organism>
<dbReference type="EMBL" id="JARKIB010000003">
    <property type="protein sequence ID" value="KAJ7782675.1"/>
    <property type="molecule type" value="Genomic_DNA"/>
</dbReference>
<comment type="caution">
    <text evidence="1">The sequence shown here is derived from an EMBL/GenBank/DDBJ whole genome shotgun (WGS) entry which is preliminary data.</text>
</comment>
<protein>
    <submittedName>
        <fullName evidence="1">Uncharacterized protein</fullName>
    </submittedName>
</protein>
<proteinExistence type="predicted"/>
<accession>A0AAD7KBY7</accession>
<dbReference type="AlphaFoldDB" id="A0AAD7KBY7"/>
<keyword evidence="2" id="KW-1185">Reference proteome</keyword>
<dbReference type="Proteomes" id="UP001215598">
    <property type="component" value="Unassembled WGS sequence"/>
</dbReference>